<dbReference type="InterPro" id="IPR044822">
    <property type="entry name" value="Myb_DNA-bind_4"/>
</dbReference>
<accession>A0A3S3QB58</accession>
<feature type="region of interest" description="Disordered" evidence="1">
    <location>
        <begin position="1"/>
        <end position="34"/>
    </location>
</feature>
<sequence>MEAGESTPQVEKTSQTPVAKKNGRHSVTKPKTSLPTRFTRSQVVPDWTIEEMLVLVNEVATINEGSLKTLSTYQRWKMISDNCMALGVVRSSNLCRRKWETMLAEYKKIKDWESQSGAGSYWCLESERKKEYGLPAFFDRELFGSIYGFLKAQETQPDSDMDSESEGLIRKMKTALHDVTMDLGPNSSTRSKACKSRAVKAQEIVRKLQESSELMHAILRGELSETAGGNGTHSSTDVNEPNHQTKFVRRQGDELIKVFGTLVVNLNQFVELVKENGLSLKRNP</sequence>
<dbReference type="PANTHER" id="PTHR33492:SF4">
    <property type="entry name" value="OS02G0174300 PROTEIN"/>
    <property type="match status" value="1"/>
</dbReference>
<dbReference type="OrthoDB" id="1927263at2759"/>
<feature type="domain" description="Myb-like" evidence="2">
    <location>
        <begin position="47"/>
        <end position="103"/>
    </location>
</feature>
<dbReference type="Pfam" id="PF13837">
    <property type="entry name" value="Myb_DNA-bind_4"/>
    <property type="match status" value="1"/>
</dbReference>
<evidence type="ECO:0000259" key="2">
    <source>
        <dbReference type="PROSITE" id="PS50090"/>
    </source>
</evidence>
<evidence type="ECO:0000256" key="1">
    <source>
        <dbReference type="SAM" id="MobiDB-lite"/>
    </source>
</evidence>
<dbReference type="EMBL" id="QPKB01000004">
    <property type="protein sequence ID" value="RWR82681.1"/>
    <property type="molecule type" value="Genomic_DNA"/>
</dbReference>
<feature type="compositionally biased region" description="Polar residues" evidence="1">
    <location>
        <begin position="1"/>
        <end position="17"/>
    </location>
</feature>
<proteinExistence type="predicted"/>
<gene>
    <name evidence="3" type="ORF">CKAN_01141000</name>
</gene>
<keyword evidence="4" id="KW-1185">Reference proteome</keyword>
<feature type="compositionally biased region" description="Polar residues" evidence="1">
    <location>
        <begin position="232"/>
        <end position="243"/>
    </location>
</feature>
<feature type="region of interest" description="Disordered" evidence="1">
    <location>
        <begin position="224"/>
        <end position="243"/>
    </location>
</feature>
<dbReference type="PANTHER" id="PTHR33492">
    <property type="entry name" value="OSJNBA0043A12.37 PROTEIN-RELATED"/>
    <property type="match status" value="1"/>
</dbReference>
<dbReference type="InterPro" id="IPR001005">
    <property type="entry name" value="SANT/Myb"/>
</dbReference>
<evidence type="ECO:0000313" key="4">
    <source>
        <dbReference type="Proteomes" id="UP000283530"/>
    </source>
</evidence>
<dbReference type="STRING" id="337451.A0A3S3QB58"/>
<reference evidence="3 4" key="1">
    <citation type="journal article" date="2019" name="Nat. Plants">
        <title>Stout camphor tree genome fills gaps in understanding of flowering plant genome evolution.</title>
        <authorList>
            <person name="Chaw S.M."/>
            <person name="Liu Y.C."/>
            <person name="Wu Y.W."/>
            <person name="Wang H.Y."/>
            <person name="Lin C.I."/>
            <person name="Wu C.S."/>
            <person name="Ke H.M."/>
            <person name="Chang L.Y."/>
            <person name="Hsu C.Y."/>
            <person name="Yang H.T."/>
            <person name="Sudianto E."/>
            <person name="Hsu M.H."/>
            <person name="Wu K.P."/>
            <person name="Wang L.N."/>
            <person name="Leebens-Mack J.H."/>
            <person name="Tsai I.J."/>
        </authorList>
    </citation>
    <scope>NUCLEOTIDE SEQUENCE [LARGE SCALE GENOMIC DNA]</scope>
    <source>
        <strain evidence="4">cv. Chaw 1501</strain>
        <tissue evidence="3">Young leaves</tissue>
    </source>
</reference>
<organism evidence="3 4">
    <name type="scientific">Cinnamomum micranthum f. kanehirae</name>
    <dbReference type="NCBI Taxonomy" id="337451"/>
    <lineage>
        <taxon>Eukaryota</taxon>
        <taxon>Viridiplantae</taxon>
        <taxon>Streptophyta</taxon>
        <taxon>Embryophyta</taxon>
        <taxon>Tracheophyta</taxon>
        <taxon>Spermatophyta</taxon>
        <taxon>Magnoliopsida</taxon>
        <taxon>Magnoliidae</taxon>
        <taxon>Laurales</taxon>
        <taxon>Lauraceae</taxon>
        <taxon>Cinnamomum</taxon>
    </lineage>
</organism>
<dbReference type="Gene3D" id="1.10.10.60">
    <property type="entry name" value="Homeodomain-like"/>
    <property type="match status" value="1"/>
</dbReference>
<protein>
    <submittedName>
        <fullName evidence="3">Trihelix transcription factor ASR3</fullName>
    </submittedName>
</protein>
<name>A0A3S3QB58_9MAGN</name>
<evidence type="ECO:0000313" key="3">
    <source>
        <dbReference type="EMBL" id="RWR82681.1"/>
    </source>
</evidence>
<dbReference type="AlphaFoldDB" id="A0A3S3QB58"/>
<dbReference type="PROSITE" id="PS50090">
    <property type="entry name" value="MYB_LIKE"/>
    <property type="match status" value="1"/>
</dbReference>
<comment type="caution">
    <text evidence="3">The sequence shown here is derived from an EMBL/GenBank/DDBJ whole genome shotgun (WGS) entry which is preliminary data.</text>
</comment>
<dbReference type="Proteomes" id="UP000283530">
    <property type="component" value="Unassembled WGS sequence"/>
</dbReference>